<sequence>MKQSELKLVQSALKSKGYYSGGVDGLSGPKTRAAVHQFLSDNSGQLSAEHWTDWNNARKRVAALQLLALHNQLDVGPVDGLHGPQTESAATLLQQLLTQGAIARQFSDITPVRENPHQFPLENEAELNAFYGQPGSIELVRVECPWLLRLDWDLSTTTRMIAIHEKLSDSLVKVLDEVYQHYGDAGIQQHGLNRYGGSYNHRKKRGSATAWSTHAWGIAIDWFPSQNKLSWRSDRASLADPALDFWWQSWEREGWLSLGRSEDRDWMHVQAAKR</sequence>
<proteinExistence type="predicted"/>
<dbReference type="Pfam" id="PF01471">
    <property type="entry name" value="PG_binding_1"/>
    <property type="match status" value="1"/>
</dbReference>
<dbReference type="SUPFAM" id="SSF55166">
    <property type="entry name" value="Hedgehog/DD-peptidase"/>
    <property type="match status" value="1"/>
</dbReference>
<name>A0A2S9V6U9_9ALTE</name>
<dbReference type="InterPro" id="IPR002477">
    <property type="entry name" value="Peptidoglycan-bd-like"/>
</dbReference>
<dbReference type="Proteomes" id="UP000238949">
    <property type="component" value="Unassembled WGS sequence"/>
</dbReference>
<evidence type="ECO:0000313" key="3">
    <source>
        <dbReference type="Proteomes" id="UP000238949"/>
    </source>
</evidence>
<dbReference type="InterPro" id="IPR009045">
    <property type="entry name" value="Zn_M74/Hedgehog-like"/>
</dbReference>
<organism evidence="2 3">
    <name type="scientific">Alteromonas alba</name>
    <dbReference type="NCBI Taxonomy" id="2079529"/>
    <lineage>
        <taxon>Bacteria</taxon>
        <taxon>Pseudomonadati</taxon>
        <taxon>Pseudomonadota</taxon>
        <taxon>Gammaproteobacteria</taxon>
        <taxon>Alteromonadales</taxon>
        <taxon>Alteromonadaceae</taxon>
        <taxon>Alteromonas/Salinimonas group</taxon>
        <taxon>Alteromonas</taxon>
    </lineage>
</organism>
<keyword evidence="3" id="KW-1185">Reference proteome</keyword>
<evidence type="ECO:0000313" key="2">
    <source>
        <dbReference type="EMBL" id="PRO72186.1"/>
    </source>
</evidence>
<dbReference type="InterPro" id="IPR036366">
    <property type="entry name" value="PGBDSf"/>
</dbReference>
<dbReference type="Gene3D" id="1.10.101.10">
    <property type="entry name" value="PGBD-like superfamily/PGBD"/>
    <property type="match status" value="1"/>
</dbReference>
<protein>
    <recommendedName>
        <fullName evidence="1">Peptidoglycan binding-like domain-containing protein</fullName>
    </recommendedName>
</protein>
<dbReference type="SUPFAM" id="SSF47090">
    <property type="entry name" value="PGBD-like"/>
    <property type="match status" value="1"/>
</dbReference>
<dbReference type="InterPro" id="IPR036365">
    <property type="entry name" value="PGBD-like_sf"/>
</dbReference>
<dbReference type="AlphaFoldDB" id="A0A2S9V6U9"/>
<dbReference type="RefSeq" id="WP_105935899.1">
    <property type="nucleotide sequence ID" value="NZ_PVNP01000192.1"/>
</dbReference>
<accession>A0A2S9V6U9</accession>
<feature type="domain" description="Peptidoglycan binding-like" evidence="1">
    <location>
        <begin position="3"/>
        <end position="38"/>
    </location>
</feature>
<evidence type="ECO:0000259" key="1">
    <source>
        <dbReference type="Pfam" id="PF01471"/>
    </source>
</evidence>
<gene>
    <name evidence="2" type="ORF">C6Y40_18595</name>
</gene>
<reference evidence="3" key="1">
    <citation type="journal article" date="2020" name="Int. J. Syst. Evol. Microbiol.">
        <title>Alteromonas alba sp. nov., a marine bacterium isolated from the seawater of the West Pacific Ocean.</title>
        <authorList>
            <person name="Sun C."/>
            <person name="Wu Y.-H."/>
            <person name="Xamxidin M."/>
            <person name="Cheng H."/>
            <person name="Xu X.-W."/>
        </authorList>
    </citation>
    <scope>NUCLEOTIDE SEQUENCE [LARGE SCALE GENOMIC DNA]</scope>
    <source>
        <strain evidence="3">190</strain>
    </source>
</reference>
<dbReference type="EMBL" id="PVNP01000192">
    <property type="protein sequence ID" value="PRO72186.1"/>
    <property type="molecule type" value="Genomic_DNA"/>
</dbReference>
<comment type="caution">
    <text evidence="2">The sequence shown here is derived from an EMBL/GenBank/DDBJ whole genome shotgun (WGS) entry which is preliminary data.</text>
</comment>
<dbReference type="OrthoDB" id="9799970at2"/>